<dbReference type="EMBL" id="JAGDFL010000200">
    <property type="protein sequence ID" value="KAG7395565.1"/>
    <property type="molecule type" value="Genomic_DNA"/>
</dbReference>
<dbReference type="PANTHER" id="PTHR37067">
    <property type="entry name" value="PX DOMAIN-CONTAINING PROTEIN"/>
    <property type="match status" value="1"/>
</dbReference>
<evidence type="ECO:0000313" key="3">
    <source>
        <dbReference type="Proteomes" id="UP000693981"/>
    </source>
</evidence>
<proteinExistence type="predicted"/>
<dbReference type="Proteomes" id="UP000693981">
    <property type="component" value="Unassembled WGS sequence"/>
</dbReference>
<gene>
    <name evidence="2" type="ORF">PHYBOEH_003617</name>
</gene>
<evidence type="ECO:0000313" key="2">
    <source>
        <dbReference type="EMBL" id="KAG7395565.1"/>
    </source>
</evidence>
<protein>
    <submittedName>
        <fullName evidence="2">Uncharacterized protein</fullName>
    </submittedName>
</protein>
<dbReference type="PANTHER" id="PTHR37067:SF3">
    <property type="entry name" value="PX DOMAIN-CONTAINING PROTEIN"/>
    <property type="match status" value="1"/>
</dbReference>
<sequence>MVAKRRAPFKDKYVVELGLRVGDRDASSNDVLTAVCMFCEMFGREDKVGGKRRSMDKVAVFKPPFRKDAIRQHHTGQHPMRWARYAELSSDDGKRAYFMAAARSSESSPQVAKASRTSSNGSTTTATTRTRPNEAAPITAEAEQRQPASGSAVHWLVNRDIVTVLLANMPYAAVGSSGQNRHEQAISGFQDTMDLSETSGDGSTADAVSSRYRIVVDDWRQFQQFVEFLNASGSLTHTAKILRAIRPMIGNDTPAPAVDVARYARYMCAINFQRIAEVCASSWGYAIGLKVAPIAPAAIFDVQTEFCLHVQLCLFVSDDVKRIHVVSVPLSKRRLSDPPESRGVFEVAEAALDAITPRWRDAILAVVSDSGGVISETSENPQTLFRNAVASRFERVAKPGFFRVCSTADQLDSLMQTFFVGLSGGDAFYSKLTESVAYLSRQRALLGVMQTNVPAVGSSDWRSMADMAIWFCRHGTSIREHFANEQAVCAPTNWWWIRLMVAARVAQETILVLADISGLTSRISKPQPPILRLRSYLVDWFTVVNSSESNDHATAAARSRNEMLVSSKNGKYSVKREDAVGALVDLGSFVAGNLQSSENRANRLSTDTMIKDVSASVVNLVAGLTSISDSINETCSELPPVLPHELVEMRGRQFTAIIGSQMERLLVAGWSKQEIDWIGQEFQDLRGAYFREPFLKEALHKCTSQTSFRNAWSCLQGRFIHLQRFCGALATAYPTAGVSSCAGSDVFHQVGNRAATTVSGLLGDVEFGVSDLSVQAVLQAAQFRLLHATQPVSL</sequence>
<name>A0A8T1WQ38_9STRA</name>
<organism evidence="2 3">
    <name type="scientific">Phytophthora boehmeriae</name>
    <dbReference type="NCBI Taxonomy" id="109152"/>
    <lineage>
        <taxon>Eukaryota</taxon>
        <taxon>Sar</taxon>
        <taxon>Stramenopiles</taxon>
        <taxon>Oomycota</taxon>
        <taxon>Peronosporomycetes</taxon>
        <taxon>Peronosporales</taxon>
        <taxon>Peronosporaceae</taxon>
        <taxon>Phytophthora</taxon>
    </lineage>
</organism>
<reference evidence="2" key="1">
    <citation type="submission" date="2021-02" db="EMBL/GenBank/DDBJ databases">
        <authorList>
            <person name="Palmer J.M."/>
        </authorList>
    </citation>
    <scope>NUCLEOTIDE SEQUENCE</scope>
    <source>
        <strain evidence="2">SCRP23</strain>
    </source>
</reference>
<keyword evidence="3" id="KW-1185">Reference proteome</keyword>
<feature type="compositionally biased region" description="Low complexity" evidence="1">
    <location>
        <begin position="115"/>
        <end position="130"/>
    </location>
</feature>
<accession>A0A8T1WQ38</accession>
<evidence type="ECO:0000256" key="1">
    <source>
        <dbReference type="SAM" id="MobiDB-lite"/>
    </source>
</evidence>
<dbReference type="OrthoDB" id="164174at2759"/>
<comment type="caution">
    <text evidence="2">The sequence shown here is derived from an EMBL/GenBank/DDBJ whole genome shotgun (WGS) entry which is preliminary data.</text>
</comment>
<dbReference type="AlphaFoldDB" id="A0A8T1WQ38"/>
<feature type="region of interest" description="Disordered" evidence="1">
    <location>
        <begin position="107"/>
        <end position="150"/>
    </location>
</feature>